<dbReference type="Pfam" id="PF04266">
    <property type="entry name" value="ASCH"/>
    <property type="match status" value="1"/>
</dbReference>
<reference evidence="2" key="1">
    <citation type="submission" date="2022-06" db="EMBL/GenBank/DDBJ databases">
        <title>Alkalicoccobacillus porphyridii sp. nov., isolated from a marine red alga, Porphyridium purpureum and reclassification of Shouchella plakortidis and Shouchella gibsonii as Alkalicoccobacillus plakortidis comb. nov. and Alkalicoccobacillus gibsonii comb. nov.</title>
        <authorList>
            <person name="Kim K.H."/>
            <person name="Lee J.K."/>
            <person name="Han D.M."/>
            <person name="Baek J.H."/>
            <person name="Jeon C.O."/>
        </authorList>
    </citation>
    <scope>NUCLEOTIDE SEQUENCE</scope>
    <source>
        <strain evidence="2">DSM 19153</strain>
    </source>
</reference>
<dbReference type="EMBL" id="JAMQJY010000008">
    <property type="protein sequence ID" value="MCM2677964.1"/>
    <property type="molecule type" value="Genomic_DNA"/>
</dbReference>
<dbReference type="PANTHER" id="PTHR39203">
    <property type="entry name" value="CYTOPLASMIC PROTEIN-RELATED"/>
    <property type="match status" value="1"/>
</dbReference>
<dbReference type="SMART" id="SM01022">
    <property type="entry name" value="ASCH"/>
    <property type="match status" value="1"/>
</dbReference>
<dbReference type="CDD" id="cd06553">
    <property type="entry name" value="ASCH_Ef3133_like"/>
    <property type="match status" value="1"/>
</dbReference>
<comment type="caution">
    <text evidence="2">The sequence shown here is derived from an EMBL/GenBank/DDBJ whole genome shotgun (WGS) entry which is preliminary data.</text>
</comment>
<dbReference type="SUPFAM" id="SSF88697">
    <property type="entry name" value="PUA domain-like"/>
    <property type="match status" value="1"/>
</dbReference>
<protein>
    <submittedName>
        <fullName evidence="2">ASCH domain-containing protein</fullName>
    </submittedName>
</protein>
<dbReference type="PIRSF" id="PIRSF021320">
    <property type="entry name" value="DUF984"/>
    <property type="match status" value="1"/>
</dbReference>
<evidence type="ECO:0000313" key="2">
    <source>
        <dbReference type="EMBL" id="MCM2677964.1"/>
    </source>
</evidence>
<dbReference type="Proteomes" id="UP001203665">
    <property type="component" value="Unassembled WGS sequence"/>
</dbReference>
<keyword evidence="3" id="KW-1185">Reference proteome</keyword>
<dbReference type="InterPro" id="IPR007374">
    <property type="entry name" value="ASCH_domain"/>
</dbReference>
<proteinExistence type="predicted"/>
<organism evidence="2 3">
    <name type="scientific">Alkalicoccobacillus plakortidis</name>
    <dbReference type="NCBI Taxonomy" id="444060"/>
    <lineage>
        <taxon>Bacteria</taxon>
        <taxon>Bacillati</taxon>
        <taxon>Bacillota</taxon>
        <taxon>Bacilli</taxon>
        <taxon>Bacillales</taxon>
        <taxon>Bacillaceae</taxon>
        <taxon>Alkalicoccobacillus</taxon>
    </lineage>
</organism>
<name>A0ABT0XPY4_9BACI</name>
<accession>A0ABT0XPY4</accession>
<sequence>MNELATNYWREFWGKEDLPQSVDAGQFGDDPDYLAELVLNGTKTATCYGAIFYELEKKRIPQPGDYSIILDSTDCPLAIIQLTRVDVVPMNEVTEAFAIAEGDGSYKNWYDIHKRYFYEKSHEVGIEFQETMNLVCQTFELIDVKAQSKRRGEKE</sequence>
<evidence type="ECO:0000313" key="3">
    <source>
        <dbReference type="Proteomes" id="UP001203665"/>
    </source>
</evidence>
<dbReference type="InterPro" id="IPR009326">
    <property type="entry name" value="DUF984"/>
</dbReference>
<dbReference type="PANTHER" id="PTHR39203:SF1">
    <property type="entry name" value="CYTOPLASMIC PROTEIN"/>
    <property type="match status" value="1"/>
</dbReference>
<feature type="domain" description="ASCH" evidence="1">
    <location>
        <begin position="25"/>
        <end position="143"/>
    </location>
</feature>
<gene>
    <name evidence="2" type="ORF">NDM98_22825</name>
</gene>
<dbReference type="InterPro" id="IPR015947">
    <property type="entry name" value="PUA-like_sf"/>
</dbReference>
<dbReference type="Gene3D" id="3.10.400.10">
    <property type="entry name" value="Sulfate adenylyltransferase"/>
    <property type="match status" value="1"/>
</dbReference>
<evidence type="ECO:0000259" key="1">
    <source>
        <dbReference type="SMART" id="SM01022"/>
    </source>
</evidence>
<dbReference type="RefSeq" id="WP_251611781.1">
    <property type="nucleotide sequence ID" value="NZ_JAMQJY010000008.1"/>
</dbReference>